<sequence>TKIVDCEKIVATVLNIFHQIPAAGPKFIETLSQLVLQTEKNLLVGASSPFRYPLLKFLLRYPQQTINLFLKDSNIKDEQWSKYLEFILKHEEGKPFRDVLQSKSGVERLIEMATPSIGSSQNLTLGMLKIYFNSFVC</sequence>
<dbReference type="AlphaFoldDB" id="A0ABD0ZIE5"/>
<organism evidence="1 2">
    <name type="scientific">Ranatra chinensis</name>
    <dbReference type="NCBI Taxonomy" id="642074"/>
    <lineage>
        <taxon>Eukaryota</taxon>
        <taxon>Metazoa</taxon>
        <taxon>Ecdysozoa</taxon>
        <taxon>Arthropoda</taxon>
        <taxon>Hexapoda</taxon>
        <taxon>Insecta</taxon>
        <taxon>Pterygota</taxon>
        <taxon>Neoptera</taxon>
        <taxon>Paraneoptera</taxon>
        <taxon>Hemiptera</taxon>
        <taxon>Heteroptera</taxon>
        <taxon>Panheteroptera</taxon>
        <taxon>Nepomorpha</taxon>
        <taxon>Nepidae</taxon>
        <taxon>Ranatrinae</taxon>
        <taxon>Ranatra</taxon>
    </lineage>
</organism>
<comment type="caution">
    <text evidence="1">The sequence shown here is derived from an EMBL/GenBank/DDBJ whole genome shotgun (WGS) entry which is preliminary data.</text>
</comment>
<feature type="non-terminal residue" evidence="1">
    <location>
        <position position="1"/>
    </location>
</feature>
<dbReference type="Pfam" id="PF20206">
    <property type="entry name" value="Tra1_ring"/>
    <property type="match status" value="1"/>
</dbReference>
<evidence type="ECO:0000313" key="2">
    <source>
        <dbReference type="Proteomes" id="UP001558652"/>
    </source>
</evidence>
<reference evidence="1 2" key="1">
    <citation type="submission" date="2024-07" db="EMBL/GenBank/DDBJ databases">
        <title>Chromosome-level genome assembly of the water stick insect Ranatra chinensis (Heteroptera: Nepidae).</title>
        <authorList>
            <person name="Liu X."/>
        </authorList>
    </citation>
    <scope>NUCLEOTIDE SEQUENCE [LARGE SCALE GENOMIC DNA]</scope>
    <source>
        <strain evidence="1">Cailab_2021Rc</strain>
        <tissue evidence="1">Muscle</tissue>
    </source>
</reference>
<keyword evidence="2" id="KW-1185">Reference proteome</keyword>
<name>A0ABD0ZIE5_9HEMI</name>
<proteinExistence type="predicted"/>
<dbReference type="InterPro" id="IPR046805">
    <property type="entry name" value="Tra1_ring"/>
</dbReference>
<dbReference type="EMBL" id="JBFDAA010000002">
    <property type="protein sequence ID" value="KAL1139829.1"/>
    <property type="molecule type" value="Genomic_DNA"/>
</dbReference>
<evidence type="ECO:0000313" key="1">
    <source>
        <dbReference type="EMBL" id="KAL1139829.1"/>
    </source>
</evidence>
<gene>
    <name evidence="1" type="ORF">AAG570_006806</name>
</gene>
<accession>A0ABD0ZIE5</accession>
<protein>
    <submittedName>
        <fullName evidence="1">Uncharacterized protein</fullName>
    </submittedName>
</protein>
<dbReference type="Proteomes" id="UP001558652">
    <property type="component" value="Unassembled WGS sequence"/>
</dbReference>